<comment type="similarity">
    <text evidence="1">Belongs to the E2F/DP family.</text>
</comment>
<evidence type="ECO:0000259" key="4">
    <source>
        <dbReference type="SMART" id="SM01372"/>
    </source>
</evidence>
<dbReference type="OrthoDB" id="5318at2759"/>
<dbReference type="SMART" id="SM01372">
    <property type="entry name" value="E2F_TDP"/>
    <property type="match status" value="1"/>
</dbReference>
<dbReference type="EMBL" id="MLAK01000649">
    <property type="protein sequence ID" value="OHT09086.1"/>
    <property type="molecule type" value="Genomic_DNA"/>
</dbReference>
<keyword evidence="1" id="KW-0805">Transcription regulation</keyword>
<evidence type="ECO:0000256" key="1">
    <source>
        <dbReference type="RuleBase" id="RU003796"/>
    </source>
</evidence>
<proteinExistence type="inferred from homology"/>
<keyword evidence="1" id="KW-0804">Transcription</keyword>
<dbReference type="Gene3D" id="1.10.10.10">
    <property type="entry name" value="Winged helix-like DNA-binding domain superfamily/Winged helix DNA-binding domain"/>
    <property type="match status" value="1"/>
</dbReference>
<dbReference type="Pfam" id="PF02319">
    <property type="entry name" value="WHD_E2F_TDP"/>
    <property type="match status" value="1"/>
</dbReference>
<sequence length="363" mass="41256">MRGNPFRASNQEQGGKEQTANFRKQIKGFVAFLDSAGIGQKHSFTSIYDLFQVKRRRLYDVINVLTAIGCSTRSGTDDMIWNGKTQILNQLKVLKENYRINNMNMSIDELFPVNNCVSLSSLTVAFLLLFAALNFDTIDLRNACAFFSRQTNRYKTTLCKMYQIILILGALDVVSKTQSVCQIKLLPPYYDILVDGNRQDNLKQIGHSISYNNCIITKYNTTQKNSTKTNSTKNNHIGHNVSLLNTNLNTYSYNININNINNENSSNFTQSSTNVTSNSSSNDSMNSLIHKKKKSEENSPPPLASIEFLLNRPDSVHEQAQDSIRDLDPTYRQEIIEKRRRDFFEIVEKKNDASLEAQADVDN</sequence>
<dbReference type="GO" id="GO:0003677">
    <property type="term" value="F:DNA binding"/>
    <property type="evidence" value="ECO:0007669"/>
    <property type="project" value="UniProtKB-KW"/>
</dbReference>
<evidence type="ECO:0000313" key="6">
    <source>
        <dbReference type="Proteomes" id="UP000179807"/>
    </source>
</evidence>
<keyword evidence="3" id="KW-1133">Transmembrane helix</keyword>
<keyword evidence="1" id="KW-0238">DNA-binding</keyword>
<dbReference type="InterPro" id="IPR003316">
    <property type="entry name" value="E2F_WHTH_DNA-bd_dom"/>
</dbReference>
<comment type="subcellular location">
    <subcellularLocation>
        <location evidence="1">Nucleus</location>
    </subcellularLocation>
</comment>
<evidence type="ECO:0000313" key="5">
    <source>
        <dbReference type="EMBL" id="OHT09086.1"/>
    </source>
</evidence>
<evidence type="ECO:0000256" key="3">
    <source>
        <dbReference type="SAM" id="Phobius"/>
    </source>
</evidence>
<dbReference type="VEuPathDB" id="TrichDB:TRFO_04669"/>
<dbReference type="GO" id="GO:0006355">
    <property type="term" value="P:regulation of DNA-templated transcription"/>
    <property type="evidence" value="ECO:0007669"/>
    <property type="project" value="InterPro"/>
</dbReference>
<comment type="caution">
    <text evidence="5">The sequence shown here is derived from an EMBL/GenBank/DDBJ whole genome shotgun (WGS) entry which is preliminary data.</text>
</comment>
<feature type="compositionally biased region" description="Low complexity" evidence="2">
    <location>
        <begin position="263"/>
        <end position="287"/>
    </location>
</feature>
<dbReference type="RefSeq" id="XP_068362222.1">
    <property type="nucleotide sequence ID" value="XM_068492040.1"/>
</dbReference>
<protein>
    <recommendedName>
        <fullName evidence="4">E2F/DP family winged-helix DNA-binding domain-containing protein</fullName>
    </recommendedName>
</protein>
<dbReference type="InterPro" id="IPR036390">
    <property type="entry name" value="WH_DNA-bd_sf"/>
</dbReference>
<keyword evidence="6" id="KW-1185">Reference proteome</keyword>
<dbReference type="AlphaFoldDB" id="A0A1J4KHF0"/>
<feature type="domain" description="E2F/DP family winged-helix DNA-binding" evidence="4">
    <location>
        <begin position="17"/>
        <end position="83"/>
    </location>
</feature>
<dbReference type="GO" id="GO:0005667">
    <property type="term" value="C:transcription regulator complex"/>
    <property type="evidence" value="ECO:0007669"/>
    <property type="project" value="InterPro"/>
</dbReference>
<name>A0A1J4KHF0_9EUKA</name>
<organism evidence="5 6">
    <name type="scientific">Tritrichomonas foetus</name>
    <dbReference type="NCBI Taxonomy" id="1144522"/>
    <lineage>
        <taxon>Eukaryota</taxon>
        <taxon>Metamonada</taxon>
        <taxon>Parabasalia</taxon>
        <taxon>Tritrichomonadida</taxon>
        <taxon>Tritrichomonadidae</taxon>
        <taxon>Tritrichomonas</taxon>
    </lineage>
</organism>
<gene>
    <name evidence="5" type="ORF">TRFO_04669</name>
</gene>
<keyword evidence="3" id="KW-0472">Membrane</keyword>
<dbReference type="InterPro" id="IPR036388">
    <property type="entry name" value="WH-like_DNA-bd_sf"/>
</dbReference>
<accession>A0A1J4KHF0</accession>
<dbReference type="SUPFAM" id="SSF46785">
    <property type="entry name" value="Winged helix' DNA-binding domain"/>
    <property type="match status" value="1"/>
</dbReference>
<dbReference type="GO" id="GO:0005634">
    <property type="term" value="C:nucleus"/>
    <property type="evidence" value="ECO:0007669"/>
    <property type="project" value="UniProtKB-SubCell"/>
</dbReference>
<keyword evidence="3" id="KW-0812">Transmembrane</keyword>
<keyword evidence="1" id="KW-0539">Nucleus</keyword>
<reference evidence="5" key="1">
    <citation type="submission" date="2016-10" db="EMBL/GenBank/DDBJ databases">
        <authorList>
            <person name="Benchimol M."/>
            <person name="Almeida L.G."/>
            <person name="Vasconcelos A.T."/>
            <person name="Perreira-Neves A."/>
            <person name="Rosa I.A."/>
            <person name="Tasca T."/>
            <person name="Bogo M.R."/>
            <person name="de Souza W."/>
        </authorList>
    </citation>
    <scope>NUCLEOTIDE SEQUENCE [LARGE SCALE GENOMIC DNA]</scope>
    <source>
        <strain evidence="5">K</strain>
    </source>
</reference>
<feature type="region of interest" description="Disordered" evidence="2">
    <location>
        <begin position="263"/>
        <end position="303"/>
    </location>
</feature>
<feature type="transmembrane region" description="Helical" evidence="3">
    <location>
        <begin position="113"/>
        <end position="133"/>
    </location>
</feature>
<evidence type="ECO:0000256" key="2">
    <source>
        <dbReference type="SAM" id="MobiDB-lite"/>
    </source>
</evidence>
<dbReference type="GeneID" id="94826744"/>
<dbReference type="Proteomes" id="UP000179807">
    <property type="component" value="Unassembled WGS sequence"/>
</dbReference>